<comment type="caution">
    <text evidence="1">The sequence shown here is derived from an EMBL/GenBank/DDBJ whole genome shotgun (WGS) entry which is preliminary data.</text>
</comment>
<accession>A0A2P5B014</accession>
<feature type="non-terminal residue" evidence="1">
    <location>
        <position position="1"/>
    </location>
</feature>
<protein>
    <submittedName>
        <fullName evidence="1">Uncharacterized protein</fullName>
    </submittedName>
</protein>
<dbReference type="AlphaFoldDB" id="A0A2P5B014"/>
<keyword evidence="2" id="KW-1185">Reference proteome</keyword>
<sequence>LWRPSYVTCTHKALHAALVRWNSRWISYYPAGEAETKLERTCFREPILPCRAAITAPRTSLLQSTGEEINRVVST</sequence>
<name>A0A2P5B014_PARAD</name>
<gene>
    <name evidence="1" type="ORF">PanWU01x14_284210</name>
</gene>
<proteinExistence type="predicted"/>
<dbReference type="Proteomes" id="UP000237105">
    <property type="component" value="Unassembled WGS sequence"/>
</dbReference>
<dbReference type="EMBL" id="JXTB01000399">
    <property type="protein sequence ID" value="PON42114.1"/>
    <property type="molecule type" value="Genomic_DNA"/>
</dbReference>
<evidence type="ECO:0000313" key="1">
    <source>
        <dbReference type="EMBL" id="PON42114.1"/>
    </source>
</evidence>
<evidence type="ECO:0000313" key="2">
    <source>
        <dbReference type="Proteomes" id="UP000237105"/>
    </source>
</evidence>
<organism evidence="1 2">
    <name type="scientific">Parasponia andersonii</name>
    <name type="common">Sponia andersonii</name>
    <dbReference type="NCBI Taxonomy" id="3476"/>
    <lineage>
        <taxon>Eukaryota</taxon>
        <taxon>Viridiplantae</taxon>
        <taxon>Streptophyta</taxon>
        <taxon>Embryophyta</taxon>
        <taxon>Tracheophyta</taxon>
        <taxon>Spermatophyta</taxon>
        <taxon>Magnoliopsida</taxon>
        <taxon>eudicotyledons</taxon>
        <taxon>Gunneridae</taxon>
        <taxon>Pentapetalae</taxon>
        <taxon>rosids</taxon>
        <taxon>fabids</taxon>
        <taxon>Rosales</taxon>
        <taxon>Cannabaceae</taxon>
        <taxon>Parasponia</taxon>
    </lineage>
</organism>
<reference evidence="2" key="1">
    <citation type="submission" date="2016-06" db="EMBL/GenBank/DDBJ databases">
        <title>Parallel loss of symbiosis genes in relatives of nitrogen-fixing non-legume Parasponia.</title>
        <authorList>
            <person name="Van Velzen R."/>
            <person name="Holmer R."/>
            <person name="Bu F."/>
            <person name="Rutten L."/>
            <person name="Van Zeijl A."/>
            <person name="Liu W."/>
            <person name="Santuari L."/>
            <person name="Cao Q."/>
            <person name="Sharma T."/>
            <person name="Shen D."/>
            <person name="Roswanjaya Y."/>
            <person name="Wardhani T."/>
            <person name="Kalhor M.S."/>
            <person name="Jansen J."/>
            <person name="Van den Hoogen J."/>
            <person name="Gungor B."/>
            <person name="Hartog M."/>
            <person name="Hontelez J."/>
            <person name="Verver J."/>
            <person name="Yang W.-C."/>
            <person name="Schijlen E."/>
            <person name="Repin R."/>
            <person name="Schilthuizen M."/>
            <person name="Schranz E."/>
            <person name="Heidstra R."/>
            <person name="Miyata K."/>
            <person name="Fedorova E."/>
            <person name="Kohlen W."/>
            <person name="Bisseling T."/>
            <person name="Smit S."/>
            <person name="Geurts R."/>
        </authorList>
    </citation>
    <scope>NUCLEOTIDE SEQUENCE [LARGE SCALE GENOMIC DNA]</scope>
    <source>
        <strain evidence="2">cv. WU1-14</strain>
    </source>
</reference>